<name>D4RXL1_9FIRM</name>
<keyword evidence="3" id="KW-1185">Reference proteome</keyword>
<proteinExistence type="predicted"/>
<dbReference type="Proteomes" id="UP000006238">
    <property type="component" value="Unassembled WGS sequence"/>
</dbReference>
<keyword evidence="1" id="KW-0472">Membrane</keyword>
<gene>
    <name evidence="2" type="ORF">BUTYVIB_00562</name>
</gene>
<evidence type="ECO:0000313" key="3">
    <source>
        <dbReference type="Proteomes" id="UP000006238"/>
    </source>
</evidence>
<comment type="caution">
    <text evidence="2">The sequence shown here is derived from an EMBL/GenBank/DDBJ whole genome shotgun (WGS) entry which is preliminary data.</text>
</comment>
<dbReference type="HOGENOM" id="CLU_3096664_0_0_9"/>
<organism evidence="2 3">
    <name type="scientific">Eshraghiella crossota DSM 2876</name>
    <dbReference type="NCBI Taxonomy" id="511680"/>
    <lineage>
        <taxon>Bacteria</taxon>
        <taxon>Bacillati</taxon>
        <taxon>Bacillota</taxon>
        <taxon>Clostridia</taxon>
        <taxon>Lachnospirales</taxon>
        <taxon>Lachnospiraceae</taxon>
        <taxon>Eshraghiella</taxon>
    </lineage>
</organism>
<evidence type="ECO:0000313" key="2">
    <source>
        <dbReference type="EMBL" id="EFF69373.1"/>
    </source>
</evidence>
<dbReference type="AlphaFoldDB" id="D4RXL1"/>
<keyword evidence="1" id="KW-0812">Transmembrane</keyword>
<evidence type="ECO:0000256" key="1">
    <source>
        <dbReference type="SAM" id="Phobius"/>
    </source>
</evidence>
<reference evidence="2 3" key="1">
    <citation type="submission" date="2010-02" db="EMBL/GenBank/DDBJ databases">
        <authorList>
            <person name="Weinstock G."/>
            <person name="Sodergren E."/>
            <person name="Clifton S."/>
            <person name="Fulton L."/>
            <person name="Fulton B."/>
            <person name="Courtney L."/>
            <person name="Fronick C."/>
            <person name="Harrison M."/>
            <person name="Strong C."/>
            <person name="Farmer C."/>
            <person name="Delahaunty K."/>
            <person name="Markovic C."/>
            <person name="Hall O."/>
            <person name="Minx P."/>
            <person name="Tomlinson C."/>
            <person name="Mitreva M."/>
            <person name="Nelson J."/>
            <person name="Hou S."/>
            <person name="Wollam A."/>
            <person name="Pepin K.H."/>
            <person name="Johnson M."/>
            <person name="Bhonagiri V."/>
            <person name="Zhang X."/>
            <person name="Suruliraj S."/>
            <person name="Warren W."/>
            <person name="Chinwalla A."/>
            <person name="Mardis E.R."/>
            <person name="Wilson R.K."/>
        </authorList>
    </citation>
    <scope>NUCLEOTIDE SEQUENCE [LARGE SCALE GENOMIC DNA]</scope>
    <source>
        <strain evidence="2 3">DSM 2876</strain>
    </source>
</reference>
<sequence>MFKSKKITLERQMRMRKKLLKTIISSLMTVAITAFPVYDQTPGLAVWVTYE</sequence>
<keyword evidence="1" id="KW-1133">Transmembrane helix</keyword>
<accession>D4RXL1</accession>
<protein>
    <submittedName>
        <fullName evidence="2">Uncharacterized protein</fullName>
    </submittedName>
</protein>
<feature type="transmembrane region" description="Helical" evidence="1">
    <location>
        <begin position="20"/>
        <end position="38"/>
    </location>
</feature>
<dbReference type="EMBL" id="ABWN01000019">
    <property type="protein sequence ID" value="EFF69373.1"/>
    <property type="molecule type" value="Genomic_DNA"/>
</dbReference>